<dbReference type="EMBL" id="UYJE01008799">
    <property type="protein sequence ID" value="VDI67392.1"/>
    <property type="molecule type" value="Genomic_DNA"/>
</dbReference>
<reference evidence="1" key="1">
    <citation type="submission" date="2018-11" db="EMBL/GenBank/DDBJ databases">
        <authorList>
            <person name="Alioto T."/>
            <person name="Alioto T."/>
        </authorList>
    </citation>
    <scope>NUCLEOTIDE SEQUENCE</scope>
</reference>
<accession>A0A8B6GPW1</accession>
<keyword evidence="2" id="KW-1185">Reference proteome</keyword>
<comment type="caution">
    <text evidence="1">The sequence shown here is derived from an EMBL/GenBank/DDBJ whole genome shotgun (WGS) entry which is preliminary data.</text>
</comment>
<evidence type="ECO:0000313" key="1">
    <source>
        <dbReference type="EMBL" id="VDI67392.1"/>
    </source>
</evidence>
<organism evidence="1 2">
    <name type="scientific">Mytilus galloprovincialis</name>
    <name type="common">Mediterranean mussel</name>
    <dbReference type="NCBI Taxonomy" id="29158"/>
    <lineage>
        <taxon>Eukaryota</taxon>
        <taxon>Metazoa</taxon>
        <taxon>Spiralia</taxon>
        <taxon>Lophotrochozoa</taxon>
        <taxon>Mollusca</taxon>
        <taxon>Bivalvia</taxon>
        <taxon>Autobranchia</taxon>
        <taxon>Pteriomorphia</taxon>
        <taxon>Mytilida</taxon>
        <taxon>Mytiloidea</taxon>
        <taxon>Mytilidae</taxon>
        <taxon>Mytilinae</taxon>
        <taxon>Mytilus</taxon>
    </lineage>
</organism>
<dbReference type="Proteomes" id="UP000596742">
    <property type="component" value="Unassembled WGS sequence"/>
</dbReference>
<dbReference type="AlphaFoldDB" id="A0A8B6GPW1"/>
<evidence type="ECO:0000313" key="2">
    <source>
        <dbReference type="Proteomes" id="UP000596742"/>
    </source>
</evidence>
<proteinExistence type="predicted"/>
<sequence>MKVKRGQDNNFQLTDSASSLAAVSFYQRGKLSGIENNIPEKYSTFKLYCGQIVKGYYTALWEKQLDIHKDGKLRTYVAFKTISASLVLKIICQ</sequence>
<gene>
    <name evidence="1" type="ORF">MGAL_10B061761</name>
</gene>
<name>A0A8B6GPW1_MYTGA</name>
<protein>
    <submittedName>
        <fullName evidence="1">Uncharacterized protein</fullName>
    </submittedName>
</protein>